<feature type="domain" description="Aminopeptidase N-like N-terminal" evidence="16">
    <location>
        <begin position="125"/>
        <end position="180"/>
    </location>
</feature>
<keyword evidence="18" id="KW-1185">Reference proteome</keyword>
<comment type="caution">
    <text evidence="17">The sequence shown here is derived from an EMBL/GenBank/DDBJ whole genome shotgun (WGS) entry which is preliminary data.</text>
</comment>
<evidence type="ECO:0000313" key="17">
    <source>
        <dbReference type="EMBL" id="TQM96982.1"/>
    </source>
</evidence>
<dbReference type="GO" id="GO:0005737">
    <property type="term" value="C:cytoplasm"/>
    <property type="evidence" value="ECO:0007669"/>
    <property type="project" value="TreeGrafter"/>
</dbReference>
<evidence type="ECO:0000256" key="7">
    <source>
        <dbReference type="ARBA" id="ARBA00022670"/>
    </source>
</evidence>
<dbReference type="PRINTS" id="PR00756">
    <property type="entry name" value="ALADIPTASE"/>
</dbReference>
<dbReference type="CDD" id="cd09602">
    <property type="entry name" value="M1_APN"/>
    <property type="match status" value="1"/>
</dbReference>
<comment type="catalytic activity">
    <reaction evidence="1">
        <text>Release of an N-terminal amino acid, Xaa-|-Yaa- from a peptide, amide or arylamide. Xaa is preferably Ala, but may be most amino acids including Pro (slow action). When a terminal hydrophobic residue is followed by a prolyl residue, the two may be released as an intact Xaa-Pro dipeptide.</text>
        <dbReference type="EC" id="3.4.11.2"/>
    </reaction>
</comment>
<evidence type="ECO:0000259" key="15">
    <source>
        <dbReference type="Pfam" id="PF11838"/>
    </source>
</evidence>
<dbReference type="InterPro" id="IPR012778">
    <property type="entry name" value="Pept_M1_aminopeptidase"/>
</dbReference>
<dbReference type="GO" id="GO:0070006">
    <property type="term" value="F:metalloaminopeptidase activity"/>
    <property type="evidence" value="ECO:0007669"/>
    <property type="project" value="TreeGrafter"/>
</dbReference>
<dbReference type="PANTHER" id="PTHR11533:SF174">
    <property type="entry name" value="PUROMYCIN-SENSITIVE AMINOPEPTIDASE-RELATED"/>
    <property type="match status" value="1"/>
</dbReference>
<organism evidence="17 18">
    <name type="scientific">Ornithinimicrobium humiphilum</name>
    <dbReference type="NCBI Taxonomy" id="125288"/>
    <lineage>
        <taxon>Bacteria</taxon>
        <taxon>Bacillati</taxon>
        <taxon>Actinomycetota</taxon>
        <taxon>Actinomycetes</taxon>
        <taxon>Micrococcales</taxon>
        <taxon>Ornithinimicrobiaceae</taxon>
        <taxon>Ornithinimicrobium</taxon>
    </lineage>
</organism>
<dbReference type="SUPFAM" id="SSF55486">
    <property type="entry name" value="Metalloproteases ('zincins'), catalytic domain"/>
    <property type="match status" value="1"/>
</dbReference>
<dbReference type="Gene3D" id="1.10.390.10">
    <property type="entry name" value="Neutral Protease Domain 2"/>
    <property type="match status" value="1"/>
</dbReference>
<keyword evidence="10" id="KW-0862">Zinc</keyword>
<protein>
    <recommendedName>
        <fullName evidence="5">Aminopeptidase N</fullName>
        <ecNumber evidence="4">3.4.11.2</ecNumber>
    </recommendedName>
    <alternativeName>
        <fullName evidence="12">Alanine aminopeptidase</fullName>
    </alternativeName>
    <alternativeName>
        <fullName evidence="13">Lysyl aminopeptidase</fullName>
    </alternativeName>
</protein>
<dbReference type="Pfam" id="PF17900">
    <property type="entry name" value="Peptidase_M1_N"/>
    <property type="match status" value="1"/>
</dbReference>
<evidence type="ECO:0000259" key="16">
    <source>
        <dbReference type="Pfam" id="PF17900"/>
    </source>
</evidence>
<evidence type="ECO:0000259" key="14">
    <source>
        <dbReference type="Pfam" id="PF01433"/>
    </source>
</evidence>
<evidence type="ECO:0000256" key="6">
    <source>
        <dbReference type="ARBA" id="ARBA00022438"/>
    </source>
</evidence>
<dbReference type="InterPro" id="IPR001930">
    <property type="entry name" value="Peptidase_M1"/>
</dbReference>
<dbReference type="Pfam" id="PF11838">
    <property type="entry name" value="ERAP1_C"/>
    <property type="match status" value="1"/>
</dbReference>
<dbReference type="RefSeq" id="WP_141818520.1">
    <property type="nucleotide sequence ID" value="NZ_BAAAIL010000004.1"/>
</dbReference>
<evidence type="ECO:0000256" key="3">
    <source>
        <dbReference type="ARBA" id="ARBA00010136"/>
    </source>
</evidence>
<dbReference type="SUPFAM" id="SSF63737">
    <property type="entry name" value="Leukotriene A4 hydrolase N-terminal domain"/>
    <property type="match status" value="1"/>
</dbReference>
<dbReference type="GO" id="GO:0008270">
    <property type="term" value="F:zinc ion binding"/>
    <property type="evidence" value="ECO:0007669"/>
    <property type="project" value="InterPro"/>
</dbReference>
<evidence type="ECO:0000256" key="12">
    <source>
        <dbReference type="ARBA" id="ARBA00029811"/>
    </source>
</evidence>
<keyword evidence="6 17" id="KW-0031">Aminopeptidase</keyword>
<feature type="domain" description="Peptidase M1 membrane alanine aminopeptidase" evidence="14">
    <location>
        <begin position="223"/>
        <end position="436"/>
    </location>
</feature>
<dbReference type="InterPro" id="IPR050344">
    <property type="entry name" value="Peptidase_M1_aminopeptidases"/>
</dbReference>
<gene>
    <name evidence="17" type="ORF">FB476_1876</name>
</gene>
<dbReference type="GO" id="GO:0016020">
    <property type="term" value="C:membrane"/>
    <property type="evidence" value="ECO:0007669"/>
    <property type="project" value="TreeGrafter"/>
</dbReference>
<evidence type="ECO:0000256" key="1">
    <source>
        <dbReference type="ARBA" id="ARBA00000098"/>
    </source>
</evidence>
<keyword evidence="7" id="KW-0645">Protease</keyword>
<dbReference type="GO" id="GO:0042277">
    <property type="term" value="F:peptide binding"/>
    <property type="evidence" value="ECO:0007669"/>
    <property type="project" value="TreeGrafter"/>
</dbReference>
<accession>A0A543KPI5</accession>
<evidence type="ECO:0000313" key="18">
    <source>
        <dbReference type="Proteomes" id="UP000315133"/>
    </source>
</evidence>
<dbReference type="Pfam" id="PF01433">
    <property type="entry name" value="Peptidase_M1"/>
    <property type="match status" value="1"/>
</dbReference>
<dbReference type="InterPro" id="IPR045357">
    <property type="entry name" value="Aminopeptidase_N-like_N"/>
</dbReference>
<feature type="domain" description="ERAP1-like C-terminal" evidence="15">
    <location>
        <begin position="504"/>
        <end position="802"/>
    </location>
</feature>
<dbReference type="GO" id="GO:0006508">
    <property type="term" value="P:proteolysis"/>
    <property type="evidence" value="ECO:0007669"/>
    <property type="project" value="UniProtKB-KW"/>
</dbReference>
<dbReference type="InterPro" id="IPR014782">
    <property type="entry name" value="Peptidase_M1_dom"/>
</dbReference>
<sequence>MALTLDDARGRARIVRDVSYDLFLDLREEDTFLARSTVRFAAEPGSGTFLDLQHASEVRVELNGRQLPEEVHAGDRVALPGLEADNLAVVEARLPYVTDGDGMNRFVDPADGAVYLGCYGGMDVARRVFACFDQPDLKAPFTLTVAAPEGAVVISNGRCDEPDAEGTWSFPATPPVATYLVAVCVGPFASRTWESGGQRFGWHCRASLAADLDRDLPQLRLVTEAAFAYYAERFTEPYAFSDYDQVFVPGHNWGAMETPGVVTFRDELLPPGVTDPALARRRAMTIAHEMAHMWFGDLVTFRWWEDTWLNESFADYMGFLVGGVALPGENALAEFDISRKAGGYAADARPTSHPVAPLPEDVPDVDAAFKNFDPISYAKGNSCLRQLAFWLGEETFFRGVDRHLSRHRFGTATLEDLVGALQEETDRDVTGWAEAWLRTTGHDTLRVVRCEGPDGGTVLRREGSRPHRVRVTGYDRSGSDGLDRAWEEVVDLADADVPLPDAELVVPNSTGDTFARVDLDERSRTAVADLLRAVPDEHPRILLWATLLDEAARALLPADELVALVEQHLPGERATVVLEHVLTRSAGLVRGRALPAEVPVLLERLSQVALHLLHRADTPDPVVQTAVSVVVSSTTDPGLLRAWLREGGPRGALTPTQRWDALVRLSTLGEDTAPLVETELAADSSSSARLAALSAAAAVPDVAAKADALDRLVAEGTSNREIVALARGLWSAEQRDLVDPLVPTFLEQAPAVARRGQALGLVVGRATPGFRWRAEHLAALEAVLDAGDLPPVLARTWADVLHDQRQADGTAG</sequence>
<evidence type="ECO:0000256" key="9">
    <source>
        <dbReference type="ARBA" id="ARBA00022801"/>
    </source>
</evidence>
<dbReference type="PANTHER" id="PTHR11533">
    <property type="entry name" value="PROTEASE M1 ZINC METALLOPROTEASE"/>
    <property type="match status" value="1"/>
</dbReference>
<dbReference type="EC" id="3.4.11.2" evidence="4"/>
<keyword evidence="11" id="KW-0482">Metalloprotease</keyword>
<evidence type="ECO:0000256" key="5">
    <source>
        <dbReference type="ARBA" id="ARBA00015611"/>
    </source>
</evidence>
<dbReference type="GO" id="GO:0043171">
    <property type="term" value="P:peptide catabolic process"/>
    <property type="evidence" value="ECO:0007669"/>
    <property type="project" value="TreeGrafter"/>
</dbReference>
<evidence type="ECO:0000256" key="10">
    <source>
        <dbReference type="ARBA" id="ARBA00022833"/>
    </source>
</evidence>
<dbReference type="GO" id="GO:0016285">
    <property type="term" value="F:alanyl aminopeptidase activity"/>
    <property type="evidence" value="ECO:0007669"/>
    <property type="project" value="UniProtKB-EC"/>
</dbReference>
<dbReference type="InterPro" id="IPR042097">
    <property type="entry name" value="Aminopeptidase_N-like_N_sf"/>
</dbReference>
<dbReference type="Proteomes" id="UP000315133">
    <property type="component" value="Unassembled WGS sequence"/>
</dbReference>
<evidence type="ECO:0000256" key="4">
    <source>
        <dbReference type="ARBA" id="ARBA00012564"/>
    </source>
</evidence>
<evidence type="ECO:0000256" key="11">
    <source>
        <dbReference type="ARBA" id="ARBA00023049"/>
    </source>
</evidence>
<dbReference type="NCBIfam" id="TIGR02412">
    <property type="entry name" value="pepN_strep_liv"/>
    <property type="match status" value="1"/>
</dbReference>
<dbReference type="InterPro" id="IPR027268">
    <property type="entry name" value="Peptidase_M4/M1_CTD_sf"/>
</dbReference>
<name>A0A543KPI5_9MICO</name>
<dbReference type="OrthoDB" id="100605at2"/>
<reference evidence="17 18" key="1">
    <citation type="submission" date="2019-06" db="EMBL/GenBank/DDBJ databases">
        <title>Sequencing the genomes of 1000 actinobacteria strains.</title>
        <authorList>
            <person name="Klenk H.-P."/>
        </authorList>
    </citation>
    <scope>NUCLEOTIDE SEQUENCE [LARGE SCALE GENOMIC DNA]</scope>
    <source>
        <strain evidence="17 18">DSM 12362</strain>
    </source>
</reference>
<evidence type="ECO:0000256" key="13">
    <source>
        <dbReference type="ARBA" id="ARBA00031533"/>
    </source>
</evidence>
<keyword evidence="9" id="KW-0378">Hydrolase</keyword>
<keyword evidence="8" id="KW-0479">Metal-binding</keyword>
<comment type="similarity">
    <text evidence="3">Belongs to the peptidase M1 family.</text>
</comment>
<dbReference type="Gene3D" id="2.60.40.1730">
    <property type="entry name" value="tricorn interacting facor f3 domain"/>
    <property type="match status" value="1"/>
</dbReference>
<dbReference type="GO" id="GO:0005615">
    <property type="term" value="C:extracellular space"/>
    <property type="evidence" value="ECO:0007669"/>
    <property type="project" value="TreeGrafter"/>
</dbReference>
<proteinExistence type="inferred from homology"/>
<evidence type="ECO:0000256" key="8">
    <source>
        <dbReference type="ARBA" id="ARBA00022723"/>
    </source>
</evidence>
<comment type="cofactor">
    <cofactor evidence="2">
        <name>Zn(2+)</name>
        <dbReference type="ChEBI" id="CHEBI:29105"/>
    </cofactor>
</comment>
<dbReference type="EMBL" id="VFPU01000001">
    <property type="protein sequence ID" value="TQM96982.1"/>
    <property type="molecule type" value="Genomic_DNA"/>
</dbReference>
<dbReference type="InterPro" id="IPR024571">
    <property type="entry name" value="ERAP1-like_C_dom"/>
</dbReference>
<dbReference type="AlphaFoldDB" id="A0A543KPI5"/>
<evidence type="ECO:0000256" key="2">
    <source>
        <dbReference type="ARBA" id="ARBA00001947"/>
    </source>
</evidence>